<evidence type="ECO:0000313" key="2">
    <source>
        <dbReference type="EMBL" id="KAF6276070.1"/>
    </source>
</evidence>
<accession>A0A7J7RIN8</accession>
<organism evidence="2 3">
    <name type="scientific">Rhinolophus ferrumequinum</name>
    <name type="common">Greater horseshoe bat</name>
    <dbReference type="NCBI Taxonomy" id="59479"/>
    <lineage>
        <taxon>Eukaryota</taxon>
        <taxon>Metazoa</taxon>
        <taxon>Chordata</taxon>
        <taxon>Craniata</taxon>
        <taxon>Vertebrata</taxon>
        <taxon>Euteleostomi</taxon>
        <taxon>Mammalia</taxon>
        <taxon>Eutheria</taxon>
        <taxon>Laurasiatheria</taxon>
        <taxon>Chiroptera</taxon>
        <taxon>Yinpterochiroptera</taxon>
        <taxon>Rhinolophoidea</taxon>
        <taxon>Rhinolophidae</taxon>
        <taxon>Rhinolophinae</taxon>
        <taxon>Rhinolophus</taxon>
    </lineage>
</organism>
<protein>
    <submittedName>
        <fullName evidence="2">Uncharacterized protein</fullName>
    </submittedName>
</protein>
<comment type="caution">
    <text evidence="2">The sequence shown here is derived from an EMBL/GenBank/DDBJ whole genome shotgun (WGS) entry which is preliminary data.</text>
</comment>
<proteinExistence type="predicted"/>
<feature type="region of interest" description="Disordered" evidence="1">
    <location>
        <begin position="127"/>
        <end position="146"/>
    </location>
</feature>
<reference evidence="2 3" key="1">
    <citation type="journal article" date="2020" name="Nature">
        <title>Six reference-quality genomes reveal evolution of bat adaptations.</title>
        <authorList>
            <person name="Jebb D."/>
            <person name="Huang Z."/>
            <person name="Pippel M."/>
            <person name="Hughes G.M."/>
            <person name="Lavrichenko K."/>
            <person name="Devanna P."/>
            <person name="Winkler S."/>
            <person name="Jermiin L.S."/>
            <person name="Skirmuntt E.C."/>
            <person name="Katzourakis A."/>
            <person name="Burkitt-Gray L."/>
            <person name="Ray D.A."/>
            <person name="Sullivan K.A.M."/>
            <person name="Roscito J.G."/>
            <person name="Kirilenko B.M."/>
            <person name="Davalos L.M."/>
            <person name="Corthals A.P."/>
            <person name="Power M.L."/>
            <person name="Jones G."/>
            <person name="Ransome R.D."/>
            <person name="Dechmann D.K.N."/>
            <person name="Locatelli A.G."/>
            <person name="Puechmaille S.J."/>
            <person name="Fedrigo O."/>
            <person name="Jarvis E.D."/>
            <person name="Hiller M."/>
            <person name="Vernes S.C."/>
            <person name="Myers E.W."/>
            <person name="Teeling E.C."/>
        </authorList>
    </citation>
    <scope>NUCLEOTIDE SEQUENCE [LARGE SCALE GENOMIC DNA]</scope>
    <source>
        <strain evidence="2">MRhiFer1</strain>
        <tissue evidence="2">Lung</tissue>
    </source>
</reference>
<dbReference type="EMBL" id="JACAGC010000026">
    <property type="protein sequence ID" value="KAF6276070.1"/>
    <property type="molecule type" value="Genomic_DNA"/>
</dbReference>
<evidence type="ECO:0000313" key="3">
    <source>
        <dbReference type="Proteomes" id="UP000585614"/>
    </source>
</evidence>
<sequence>MGSKGEARSGATHLSSSFCPPGCTRHDSLAPATGTTSPGNPGQQLLLLLHAKYMTLYLACDFAVLAQRASENKLSHFLYLLCAWGRLHGWWHCCCLGPWPAAHCAAHALPGWLHLYTNAAALEPGPRMPQQAGPVPAGQSGWHDAA</sequence>
<dbReference type="AlphaFoldDB" id="A0A7J7RIN8"/>
<evidence type="ECO:0000256" key="1">
    <source>
        <dbReference type="SAM" id="MobiDB-lite"/>
    </source>
</evidence>
<gene>
    <name evidence="2" type="ORF">mRhiFer1_009426</name>
</gene>
<name>A0A7J7RIN8_RHIFE</name>
<dbReference type="Proteomes" id="UP000585614">
    <property type="component" value="Unassembled WGS sequence"/>
</dbReference>